<reference evidence="1 2" key="1">
    <citation type="submission" date="2020-03" db="EMBL/GenBank/DDBJ databases">
        <title>A novel species.</title>
        <authorList>
            <person name="Gao J."/>
        </authorList>
    </citation>
    <scope>NUCLEOTIDE SEQUENCE [LARGE SCALE GENOMIC DNA]</scope>
    <source>
        <strain evidence="1 2">QMT-12</strain>
    </source>
</reference>
<sequence>MPATTSTPSATPGDRTAAQAYLRLLAAVRAVLDDPSRAPLAVPLLAAPIAEADEALDAAGLAGNEREFLDLVALQAVGGRAPRPADRP</sequence>
<proteinExistence type="predicted"/>
<dbReference type="EMBL" id="CP050177">
    <property type="protein sequence ID" value="QIQ01757.1"/>
    <property type="molecule type" value="Genomic_DNA"/>
</dbReference>
<dbReference type="RefSeq" id="WP_167024407.1">
    <property type="nucleotide sequence ID" value="NZ_CP050177.1"/>
</dbReference>
<evidence type="ECO:0000313" key="2">
    <source>
        <dbReference type="Proteomes" id="UP000501179"/>
    </source>
</evidence>
<organism evidence="1 2">
    <name type="scientific">Streptomyces liangshanensis</name>
    <dbReference type="NCBI Taxonomy" id="2717324"/>
    <lineage>
        <taxon>Bacteria</taxon>
        <taxon>Bacillati</taxon>
        <taxon>Actinomycetota</taxon>
        <taxon>Actinomycetes</taxon>
        <taxon>Kitasatosporales</taxon>
        <taxon>Streptomycetaceae</taxon>
        <taxon>Streptomyces</taxon>
    </lineage>
</organism>
<keyword evidence="2" id="KW-1185">Reference proteome</keyword>
<dbReference type="AlphaFoldDB" id="A0A6G9GV00"/>
<evidence type="ECO:0000313" key="1">
    <source>
        <dbReference type="EMBL" id="QIQ01757.1"/>
    </source>
</evidence>
<gene>
    <name evidence="1" type="ORF">HA039_05155</name>
</gene>
<protein>
    <submittedName>
        <fullName evidence="1">Uncharacterized protein</fullName>
    </submittedName>
</protein>
<dbReference type="KEGG" id="slia:HA039_05155"/>
<accession>A0A6G9GV00</accession>
<dbReference type="Proteomes" id="UP000501179">
    <property type="component" value="Chromosome"/>
</dbReference>
<name>A0A6G9GV00_9ACTN</name>